<dbReference type="InterPro" id="IPR010915">
    <property type="entry name" value="PHB_depoly_PhaZ"/>
</dbReference>
<dbReference type="PANTHER" id="PTHR36837:SF4">
    <property type="entry name" value="BLR0908 PROTEIN"/>
    <property type="match status" value="1"/>
</dbReference>
<dbReference type="PIRSF" id="PIRSF020818">
    <property type="entry name" value="PHB_depoly_PhaZ"/>
    <property type="match status" value="1"/>
</dbReference>
<dbReference type="PANTHER" id="PTHR36837">
    <property type="entry name" value="POLY(3-HYDROXYALKANOATE) POLYMERASE SUBUNIT PHAC"/>
    <property type="match status" value="1"/>
</dbReference>
<dbReference type="Pfam" id="PF06850">
    <property type="entry name" value="PHB_depo_C"/>
    <property type="match status" value="1"/>
</dbReference>
<gene>
    <name evidence="2" type="ORF">CJU94_13535</name>
</gene>
<dbReference type="InterPro" id="IPR009656">
    <property type="entry name" value="PHB_depo_C"/>
</dbReference>
<proteinExistence type="predicted"/>
<dbReference type="RefSeq" id="WP_095419107.1">
    <property type="nucleotide sequence ID" value="NZ_CP022989.1"/>
</dbReference>
<evidence type="ECO:0000259" key="1">
    <source>
        <dbReference type="Pfam" id="PF06850"/>
    </source>
</evidence>
<feature type="domain" description="PHB de-polymerase C-terminal" evidence="1">
    <location>
        <begin position="206"/>
        <end position="406"/>
    </location>
</feature>
<sequence>MWYAWLETQRNLMRMLGAWNLPAVGGSTEPGESRATAVGYDWLYRLIQPPTEPPPFDITTVRIGARDIPVVEQVIERTPFCTLRKFSRAPDAAALLPEQGGETPAIFLCAPLAGHHAVMLREAVEALLQDSDVYVTDWANARDVPLDAGPFGLDDYVLVIQRFLRAAGGSALHIVAVCQATGPALAATALAASAGEAPARSITLAGGPIDARIAPTQIGRFARTHSPDWFRNMAIDTVPPPHPGAGRRVYPGFIQHAAFVAANPERQWALESSYWAAQCSGDERAIASARRRLNEYAAVLDMTEDYFLDSIRVFFQECSLACGNWQVGPHPVRPQDIVSTALCTVEGARDDITGAGQTHAAQTLCSGIASAMRQRLTVENCDHYDLFTGPKWHDVIHPALAAFWRSIR</sequence>
<dbReference type="InterPro" id="IPR051321">
    <property type="entry name" value="PHA/PHB_synthase"/>
</dbReference>
<evidence type="ECO:0000313" key="2">
    <source>
        <dbReference type="EMBL" id="ASV99084.1"/>
    </source>
</evidence>
<dbReference type="AlphaFoldDB" id="A0A248VJS3"/>
<keyword evidence="3" id="KW-1185">Reference proteome</keyword>
<name>A0A248VJS3_9BURK</name>
<dbReference type="KEGG" id="parb:CJU94_13535"/>
<dbReference type="Gene3D" id="3.40.50.1820">
    <property type="entry name" value="alpha/beta hydrolase"/>
    <property type="match status" value="1"/>
</dbReference>
<protein>
    <submittedName>
        <fullName evidence="2">Polyhydroxyalkanoate depolymerase</fullName>
    </submittedName>
</protein>
<dbReference type="SUPFAM" id="SSF53474">
    <property type="entry name" value="alpha/beta-Hydrolases"/>
    <property type="match status" value="1"/>
</dbReference>
<dbReference type="EMBL" id="CP022989">
    <property type="protein sequence ID" value="ASV99084.1"/>
    <property type="molecule type" value="Genomic_DNA"/>
</dbReference>
<dbReference type="Proteomes" id="UP000215158">
    <property type="component" value="Chromosome 1"/>
</dbReference>
<dbReference type="NCBIfam" id="TIGR01849">
    <property type="entry name" value="PHB_depoly_PhaZ"/>
    <property type="match status" value="1"/>
</dbReference>
<accession>A0A248VJS3</accession>
<organism evidence="2 3">
    <name type="scientific">Paraburkholderia aromaticivorans</name>
    <dbReference type="NCBI Taxonomy" id="2026199"/>
    <lineage>
        <taxon>Bacteria</taxon>
        <taxon>Pseudomonadati</taxon>
        <taxon>Pseudomonadota</taxon>
        <taxon>Betaproteobacteria</taxon>
        <taxon>Burkholderiales</taxon>
        <taxon>Burkholderiaceae</taxon>
        <taxon>Paraburkholderia</taxon>
    </lineage>
</organism>
<reference evidence="2 3" key="1">
    <citation type="submission" date="2017-08" db="EMBL/GenBank/DDBJ databases">
        <title>Identification and genetic characteristics of simultaneous BTEX- and naphthalene-degrading Paraburkholderia sp. BN5 isolated from petroleum-contaminated soil.</title>
        <authorList>
            <person name="Lee Y."/>
            <person name="Jeon C.O."/>
        </authorList>
    </citation>
    <scope>NUCLEOTIDE SEQUENCE [LARGE SCALE GENOMIC DNA]</scope>
    <source>
        <strain evidence="2 3">BN5</strain>
    </source>
</reference>
<evidence type="ECO:0000313" key="3">
    <source>
        <dbReference type="Proteomes" id="UP000215158"/>
    </source>
</evidence>
<dbReference type="InterPro" id="IPR029058">
    <property type="entry name" value="AB_hydrolase_fold"/>
</dbReference>
<dbReference type="OrthoDB" id="9800634at2"/>